<accession>A0A2M8CAE6</accession>
<accession>A0A2M7PQX7</accession>
<dbReference type="EMBL" id="PFTV01000158">
    <property type="protein sequence ID" value="PJB56035.1"/>
    <property type="molecule type" value="Genomic_DNA"/>
</dbReference>
<dbReference type="SUPFAM" id="SSF52343">
    <property type="entry name" value="Ferredoxin reductase-like, C-terminal NADP-linked domain"/>
    <property type="match status" value="1"/>
</dbReference>
<comment type="cofactor">
    <cofactor evidence="2">
        <name>[2Fe-2S] cluster</name>
        <dbReference type="ChEBI" id="CHEBI:190135"/>
    </cofactor>
    <text evidence="2">Binds 1 [2Fe-2S] cluster per subunit.</text>
</comment>
<keyword evidence="2" id="KW-0001">2Fe-2S</keyword>
<dbReference type="Gene3D" id="3.40.50.80">
    <property type="entry name" value="Nucleotide-binding domain of ferredoxin-NADP reductase (FNR) module"/>
    <property type="match status" value="1"/>
</dbReference>
<dbReference type="RefSeq" id="WP_406607427.1">
    <property type="nucleotide sequence ID" value="NZ_PFKO01000171.1"/>
</dbReference>
<dbReference type="GO" id="GO:0046872">
    <property type="term" value="F:metal ion binding"/>
    <property type="evidence" value="ECO:0007669"/>
    <property type="project" value="UniProtKB-KW"/>
</dbReference>
<dbReference type="CDD" id="cd06219">
    <property type="entry name" value="DHOD_e_trans_like1"/>
    <property type="match status" value="1"/>
</dbReference>
<proteinExistence type="predicted"/>
<evidence type="ECO:0000313" key="9">
    <source>
        <dbReference type="Proteomes" id="UP000230646"/>
    </source>
</evidence>
<feature type="binding site" evidence="2">
    <location>
        <position position="237"/>
    </location>
    <ligand>
        <name>[2Fe-2S] cluster</name>
        <dbReference type="ChEBI" id="CHEBI:190135"/>
    </ligand>
</feature>
<reference evidence="8 9" key="2">
    <citation type="submission" date="2017-09" db="EMBL/GenBank/DDBJ databases">
        <title>Depth-based differentiation of microbial function through sediment-hosted aquifers and enrichment of novel symbionts in the deep terrestrial subsurface.</title>
        <authorList>
            <person name="Probst A.J."/>
            <person name="Ladd B."/>
            <person name="Jarett J.K."/>
            <person name="Geller-Mcgrath D.E."/>
            <person name="Sieber C.M."/>
            <person name="Emerson J.B."/>
            <person name="Anantharaman K."/>
            <person name="Thomas B.C."/>
            <person name="Malmstrom R."/>
            <person name="Stieglmeier M."/>
            <person name="Klingl A."/>
            <person name="Woyke T."/>
            <person name="Ryan C.M."/>
            <person name="Banfield J.F."/>
        </authorList>
    </citation>
    <scope>NUCLEOTIDE SEQUENCE [LARGE SCALE GENOMIC DNA]</scope>
    <source>
        <strain evidence="5">CG_4_10_14_3_um_filter_34_13</strain>
        <strain evidence="6">CG_4_9_14_3_um_filter_33_16</strain>
    </source>
</reference>
<evidence type="ECO:0000256" key="2">
    <source>
        <dbReference type="PIRSR" id="PIRSR006816-2"/>
    </source>
</evidence>
<protein>
    <submittedName>
        <fullName evidence="4">Ferredoxin-NADP reductase</fullName>
        <ecNumber evidence="5">1.18.1.2</ecNumber>
    </submittedName>
</protein>
<dbReference type="PANTHER" id="PTHR43513:SF3">
    <property type="entry name" value="DIHYDROOROTATE DEHYDROGENASE B (NAD(+)), ELECTRON TRANSFER SUBUNIT-RELATED"/>
    <property type="match status" value="1"/>
</dbReference>
<dbReference type="NCBIfam" id="NF004862">
    <property type="entry name" value="PRK06222.1"/>
    <property type="match status" value="1"/>
</dbReference>
<dbReference type="STRING" id="1805029.AUK42_02720"/>
<evidence type="ECO:0000259" key="3">
    <source>
        <dbReference type="PROSITE" id="PS51384"/>
    </source>
</evidence>
<keyword evidence="1" id="KW-0285">Flavoprotein</keyword>
<dbReference type="Proteomes" id="UP000182763">
    <property type="component" value="Unassembled WGS sequence"/>
</dbReference>
<keyword evidence="2" id="KW-0408">Iron</keyword>
<dbReference type="InterPro" id="IPR050353">
    <property type="entry name" value="PyrK_electron_transfer"/>
</dbReference>
<comment type="caution">
    <text evidence="4">The sequence shown here is derived from an EMBL/GenBank/DDBJ whole genome shotgun (WGS) entry which is preliminary data.</text>
</comment>
<dbReference type="Pfam" id="PF00175">
    <property type="entry name" value="NAD_binding_1"/>
    <property type="match status" value="1"/>
</dbReference>
<dbReference type="EMBL" id="PFKO01000171">
    <property type="protein sequence ID" value="PIY32754.1"/>
    <property type="molecule type" value="Genomic_DNA"/>
</dbReference>
<dbReference type="SUPFAM" id="SSF63380">
    <property type="entry name" value="Riboflavin synthase domain-like"/>
    <property type="match status" value="1"/>
</dbReference>
<evidence type="ECO:0000313" key="7">
    <source>
        <dbReference type="Proteomes" id="UP000182763"/>
    </source>
</evidence>
<dbReference type="Pfam" id="PF10418">
    <property type="entry name" value="DHODB_Fe-S_bind"/>
    <property type="match status" value="1"/>
</dbReference>
<feature type="domain" description="FAD-binding FR-type" evidence="3">
    <location>
        <begin position="1"/>
        <end position="95"/>
    </location>
</feature>
<evidence type="ECO:0000313" key="8">
    <source>
        <dbReference type="Proteomes" id="UP000228560"/>
    </source>
</evidence>
<dbReference type="GO" id="GO:0004324">
    <property type="term" value="F:ferredoxin-NADP+ reductase activity"/>
    <property type="evidence" value="ECO:0007669"/>
    <property type="project" value="UniProtKB-EC"/>
</dbReference>
<name>A0A1J5GH42_9BACT</name>
<feature type="binding site" evidence="2">
    <location>
        <position position="222"/>
    </location>
    <ligand>
        <name>[2Fe-2S] cluster</name>
        <dbReference type="ChEBI" id="CHEBI:190135"/>
    </ligand>
</feature>
<keyword evidence="2" id="KW-0411">Iron-sulfur</keyword>
<dbReference type="PANTHER" id="PTHR43513">
    <property type="entry name" value="DIHYDROOROTATE DEHYDROGENASE B (NAD(+)), ELECTRON TRANSFER SUBUNIT"/>
    <property type="match status" value="1"/>
</dbReference>
<keyword evidence="1" id="KW-0274">FAD</keyword>
<dbReference type="PIRSF" id="PIRSF006816">
    <property type="entry name" value="Cyc3_hyd_g"/>
    <property type="match status" value="1"/>
</dbReference>
<dbReference type="InterPro" id="IPR017938">
    <property type="entry name" value="Riboflavin_synthase-like_b-brl"/>
</dbReference>
<reference evidence="4 7" key="1">
    <citation type="journal article" date="2016" name="Environ. Microbiol.">
        <title>Genomic resolution of a cold subsurface aquifer community provides metabolic insights for novel microbes adapted to high CO concentrations.</title>
        <authorList>
            <person name="Probst A.J."/>
            <person name="Castelle C.J."/>
            <person name="Singh A."/>
            <person name="Brown C.T."/>
            <person name="Anantharaman K."/>
            <person name="Sharon I."/>
            <person name="Hug L.A."/>
            <person name="Burstein D."/>
            <person name="Emerson J.B."/>
            <person name="Thomas B.C."/>
            <person name="Banfield J.F."/>
        </authorList>
    </citation>
    <scope>NUCLEOTIDE SEQUENCE [LARGE SCALE GENOMIC DNA]</scope>
    <source>
        <strain evidence="4">CG2_30_33_13</strain>
    </source>
</reference>
<keyword evidence="2" id="KW-0479">Metal-binding</keyword>
<feature type="binding site" evidence="2">
    <location>
        <position position="225"/>
    </location>
    <ligand>
        <name>[2Fe-2S] cluster</name>
        <dbReference type="ChEBI" id="CHEBI:190135"/>
    </ligand>
</feature>
<dbReference type="EC" id="1.18.1.2" evidence="5"/>
<evidence type="ECO:0000313" key="4">
    <source>
        <dbReference type="EMBL" id="OIP72065.1"/>
    </source>
</evidence>
<dbReference type="InterPro" id="IPR019480">
    <property type="entry name" value="Dihydroorotate_DH_Fe-S-bd"/>
</dbReference>
<gene>
    <name evidence="4" type="ORF">AUK42_02720</name>
    <name evidence="6" type="ORF">CO097_06255</name>
    <name evidence="5" type="ORF">COZ07_04615</name>
</gene>
<dbReference type="InterPro" id="IPR001433">
    <property type="entry name" value="OxRdtase_FAD/NAD-bd"/>
</dbReference>
<organism evidence="4 7">
    <name type="scientific">Candidatus Infernicultor aquiphilus</name>
    <dbReference type="NCBI Taxonomy" id="1805029"/>
    <lineage>
        <taxon>Bacteria</taxon>
        <taxon>Pseudomonadati</taxon>
        <taxon>Atribacterota</taxon>
        <taxon>Candidatus Phoenicimicrobiia</taxon>
        <taxon>Candidatus Pheonicimicrobiales</taxon>
        <taxon>Candidatus Phoenicimicrobiaceae</taxon>
        <taxon>Candidatus Infernicultor</taxon>
    </lineage>
</organism>
<dbReference type="AlphaFoldDB" id="A0A1J5GH42"/>
<dbReference type="PROSITE" id="PS51384">
    <property type="entry name" value="FAD_FR"/>
    <property type="match status" value="1"/>
</dbReference>
<dbReference type="InterPro" id="IPR017927">
    <property type="entry name" value="FAD-bd_FR_type"/>
</dbReference>
<sequence length="285" mass="31844">MYKIIKKERLHDTIYSMWIEAPDVASSVQPGQFIILMIQEKGERIPLTVADFDREKGLIRIVFQIVGKTSEELSTLKEGDKLYSFIGPLGKKTEIALYGKVITIGGGTGIACIHTIARALKEVGNEVISIIGARTKDLIIMEEEIKKASSKLIVTTDDGSYGRKGFVTQVLKEILDKDQSIKKVWTIGPAIMMKVTCETTKPYSVETIVSLNSVMVDGTGMCGSCRVTINGETKFVCTDGPEFDGQLVEWSEFANRLTRYQEQEQKSWGIYHKPTHTCRYGKETE</sequence>
<dbReference type="Proteomes" id="UP000230646">
    <property type="component" value="Unassembled WGS sequence"/>
</dbReference>
<dbReference type="GO" id="GO:0051537">
    <property type="term" value="F:2 iron, 2 sulfur cluster binding"/>
    <property type="evidence" value="ECO:0007669"/>
    <property type="project" value="UniProtKB-KW"/>
</dbReference>
<feature type="binding site" evidence="1">
    <location>
        <begin position="62"/>
        <end position="64"/>
    </location>
    <ligand>
        <name>FAD</name>
        <dbReference type="ChEBI" id="CHEBI:57692"/>
    </ligand>
</feature>
<accession>A0A1J5GH42</accession>
<keyword evidence="5" id="KW-0560">Oxidoreductase</keyword>
<evidence type="ECO:0000313" key="6">
    <source>
        <dbReference type="EMBL" id="PJB56035.1"/>
    </source>
</evidence>
<dbReference type="InterPro" id="IPR039261">
    <property type="entry name" value="FNR_nucleotide-bd"/>
</dbReference>
<dbReference type="Gene3D" id="2.40.30.10">
    <property type="entry name" value="Translation factors"/>
    <property type="match status" value="1"/>
</dbReference>
<dbReference type="GO" id="GO:0050660">
    <property type="term" value="F:flavin adenine dinucleotide binding"/>
    <property type="evidence" value="ECO:0007669"/>
    <property type="project" value="InterPro"/>
</dbReference>
<dbReference type="EMBL" id="MNYY01000053">
    <property type="protein sequence ID" value="OIP72065.1"/>
    <property type="molecule type" value="Genomic_DNA"/>
</dbReference>
<dbReference type="InterPro" id="IPR012165">
    <property type="entry name" value="Cyt_c3_hydrogenase_gsu"/>
</dbReference>
<dbReference type="GO" id="GO:0006221">
    <property type="term" value="P:pyrimidine nucleotide biosynthetic process"/>
    <property type="evidence" value="ECO:0007669"/>
    <property type="project" value="InterPro"/>
</dbReference>
<evidence type="ECO:0000256" key="1">
    <source>
        <dbReference type="PIRSR" id="PIRSR006816-1"/>
    </source>
</evidence>
<dbReference type="Proteomes" id="UP000228560">
    <property type="component" value="Unassembled WGS sequence"/>
</dbReference>
<comment type="cofactor">
    <cofactor evidence="1">
        <name>FAD</name>
        <dbReference type="ChEBI" id="CHEBI:57692"/>
    </cofactor>
    <text evidence="1">Binds 1 FAD per subunit.</text>
</comment>
<evidence type="ECO:0000313" key="5">
    <source>
        <dbReference type="EMBL" id="PIY32754.1"/>
    </source>
</evidence>